<sequence length="218" mass="24686">MKEDEDDTFVRELELESCNVTLKFFQKKVGDVSCVIWDAALVLAKYLDLISQNSKWLQGKQVLELGAGLGCAGLTASCLGAHVVLTDLESVVPMLKKNIIANEKQWRGSGGTAKAQILEWGKKIDLDFKPEIVLLTDCIYYEESIKPLLDTLENLCNSDNGTYAILSQEERETPKQIAIWKDFLTELNNRFKVKIIPISEQHPTFSNFDIHLMKIFKM</sequence>
<organism evidence="1 2">
    <name type="scientific">Ceratosolen solmsi marchali</name>
    <dbReference type="NCBI Taxonomy" id="326594"/>
    <lineage>
        <taxon>Eukaryota</taxon>
        <taxon>Metazoa</taxon>
        <taxon>Ecdysozoa</taxon>
        <taxon>Arthropoda</taxon>
        <taxon>Hexapoda</taxon>
        <taxon>Insecta</taxon>
        <taxon>Pterygota</taxon>
        <taxon>Neoptera</taxon>
        <taxon>Endopterygota</taxon>
        <taxon>Hymenoptera</taxon>
        <taxon>Apocrita</taxon>
        <taxon>Proctotrupomorpha</taxon>
        <taxon>Chalcidoidea</taxon>
        <taxon>Agaonidae</taxon>
        <taxon>Agaoninae</taxon>
        <taxon>Ceratosolen</taxon>
    </lineage>
</organism>
<name>A0AAJ6YKP2_9HYME</name>
<evidence type="ECO:0000313" key="2">
    <source>
        <dbReference type="RefSeq" id="XP_011499833.1"/>
    </source>
</evidence>
<reference evidence="2" key="1">
    <citation type="submission" date="2025-08" db="UniProtKB">
        <authorList>
            <consortium name="RefSeq"/>
        </authorList>
    </citation>
    <scope>IDENTIFICATION</scope>
</reference>
<dbReference type="PANTHER" id="PTHR14614:SF44">
    <property type="entry name" value="PROTEIN N-LYSINE METHYLTRANSFERASE METTL21D"/>
    <property type="match status" value="1"/>
</dbReference>
<dbReference type="GO" id="GO:0032991">
    <property type="term" value="C:protein-containing complex"/>
    <property type="evidence" value="ECO:0007669"/>
    <property type="project" value="TreeGrafter"/>
</dbReference>
<dbReference type="PANTHER" id="PTHR14614">
    <property type="entry name" value="HEPATOCELLULAR CARCINOMA-ASSOCIATED ANTIGEN"/>
    <property type="match status" value="1"/>
</dbReference>
<dbReference type="SUPFAM" id="SSF53335">
    <property type="entry name" value="S-adenosyl-L-methionine-dependent methyltransferases"/>
    <property type="match status" value="1"/>
</dbReference>
<proteinExistence type="predicted"/>
<gene>
    <name evidence="2" type="primary">LOC105363762</name>
</gene>
<accession>A0AAJ6YKP2</accession>
<dbReference type="GeneID" id="105363762"/>
<dbReference type="RefSeq" id="XP_011499833.1">
    <property type="nucleotide sequence ID" value="XM_011501531.1"/>
</dbReference>
<dbReference type="KEGG" id="csol:105363762"/>
<keyword evidence="1" id="KW-1185">Reference proteome</keyword>
<dbReference type="AlphaFoldDB" id="A0AAJ6YKP2"/>
<dbReference type="GO" id="GO:0005829">
    <property type="term" value="C:cytosol"/>
    <property type="evidence" value="ECO:0007669"/>
    <property type="project" value="TreeGrafter"/>
</dbReference>
<dbReference type="Pfam" id="PF10294">
    <property type="entry name" value="Methyltransf_16"/>
    <property type="match status" value="1"/>
</dbReference>
<dbReference type="Gene3D" id="3.40.50.150">
    <property type="entry name" value="Vaccinia Virus protein VP39"/>
    <property type="match status" value="1"/>
</dbReference>
<protein>
    <submittedName>
        <fullName evidence="2">Protein-lysine methyltransferase METTL21D-like</fullName>
    </submittedName>
</protein>
<evidence type="ECO:0000313" key="1">
    <source>
        <dbReference type="Proteomes" id="UP000695007"/>
    </source>
</evidence>
<dbReference type="InterPro" id="IPR019410">
    <property type="entry name" value="Methyltransf_16"/>
</dbReference>
<dbReference type="InterPro" id="IPR029063">
    <property type="entry name" value="SAM-dependent_MTases_sf"/>
</dbReference>
<dbReference type="Proteomes" id="UP000695007">
    <property type="component" value="Unplaced"/>
</dbReference>